<accession>A0A3N4KQI3</accession>
<proteinExistence type="predicted"/>
<dbReference type="OrthoDB" id="10493612at2759"/>
<evidence type="ECO:0000256" key="1">
    <source>
        <dbReference type="SAM" id="SignalP"/>
    </source>
</evidence>
<evidence type="ECO:0000313" key="2">
    <source>
        <dbReference type="EMBL" id="RPB12853.1"/>
    </source>
</evidence>
<dbReference type="Proteomes" id="UP000277580">
    <property type="component" value="Unassembled WGS sequence"/>
</dbReference>
<keyword evidence="3" id="KW-1185">Reference proteome</keyword>
<evidence type="ECO:0000313" key="3">
    <source>
        <dbReference type="Proteomes" id="UP000277580"/>
    </source>
</evidence>
<keyword evidence="1" id="KW-0732">Signal</keyword>
<dbReference type="InParanoid" id="A0A3N4KQI3"/>
<gene>
    <name evidence="2" type="ORF">P167DRAFT_545181</name>
</gene>
<dbReference type="AlphaFoldDB" id="A0A3N4KQI3"/>
<organism evidence="2 3">
    <name type="scientific">Morchella conica CCBAS932</name>
    <dbReference type="NCBI Taxonomy" id="1392247"/>
    <lineage>
        <taxon>Eukaryota</taxon>
        <taxon>Fungi</taxon>
        <taxon>Dikarya</taxon>
        <taxon>Ascomycota</taxon>
        <taxon>Pezizomycotina</taxon>
        <taxon>Pezizomycetes</taxon>
        <taxon>Pezizales</taxon>
        <taxon>Morchellaceae</taxon>
        <taxon>Morchella</taxon>
    </lineage>
</organism>
<sequence>MLNAKSLALWAAVFLAAANAVPCKPCNNGPRPQLGDLTGAFPIPFSPPVPLPDTGSLTGTATGMASDMTGGTVGDATPSVLVVGGAGPLDAAGSLGPVVGGDATRPRGPLEISEDHLEDLAKVATGEKDPLATLEEHAADDAGLIQNELGGGTAAVGAQ</sequence>
<reference evidence="2 3" key="1">
    <citation type="journal article" date="2018" name="Nat. Ecol. Evol.">
        <title>Pezizomycetes genomes reveal the molecular basis of ectomycorrhizal truffle lifestyle.</title>
        <authorList>
            <person name="Murat C."/>
            <person name="Payen T."/>
            <person name="Noel B."/>
            <person name="Kuo A."/>
            <person name="Morin E."/>
            <person name="Chen J."/>
            <person name="Kohler A."/>
            <person name="Krizsan K."/>
            <person name="Balestrini R."/>
            <person name="Da Silva C."/>
            <person name="Montanini B."/>
            <person name="Hainaut M."/>
            <person name="Levati E."/>
            <person name="Barry K.W."/>
            <person name="Belfiori B."/>
            <person name="Cichocki N."/>
            <person name="Clum A."/>
            <person name="Dockter R.B."/>
            <person name="Fauchery L."/>
            <person name="Guy J."/>
            <person name="Iotti M."/>
            <person name="Le Tacon F."/>
            <person name="Lindquist E.A."/>
            <person name="Lipzen A."/>
            <person name="Malagnac F."/>
            <person name="Mello A."/>
            <person name="Molinier V."/>
            <person name="Miyauchi S."/>
            <person name="Poulain J."/>
            <person name="Riccioni C."/>
            <person name="Rubini A."/>
            <person name="Sitrit Y."/>
            <person name="Splivallo R."/>
            <person name="Traeger S."/>
            <person name="Wang M."/>
            <person name="Zifcakova L."/>
            <person name="Wipf D."/>
            <person name="Zambonelli A."/>
            <person name="Paolocci F."/>
            <person name="Nowrousian M."/>
            <person name="Ottonello S."/>
            <person name="Baldrian P."/>
            <person name="Spatafora J.W."/>
            <person name="Henrissat B."/>
            <person name="Nagy L.G."/>
            <person name="Aury J.M."/>
            <person name="Wincker P."/>
            <person name="Grigoriev I.V."/>
            <person name="Bonfante P."/>
            <person name="Martin F.M."/>
        </authorList>
    </citation>
    <scope>NUCLEOTIDE SEQUENCE [LARGE SCALE GENOMIC DNA]</scope>
    <source>
        <strain evidence="2 3">CCBAS932</strain>
    </source>
</reference>
<feature type="signal peptide" evidence="1">
    <location>
        <begin position="1"/>
        <end position="20"/>
    </location>
</feature>
<feature type="chain" id="PRO_5018055122" evidence="1">
    <location>
        <begin position="21"/>
        <end position="159"/>
    </location>
</feature>
<protein>
    <submittedName>
        <fullName evidence="2">Uncharacterized protein</fullName>
    </submittedName>
</protein>
<dbReference type="EMBL" id="ML119126">
    <property type="protein sequence ID" value="RPB12853.1"/>
    <property type="molecule type" value="Genomic_DNA"/>
</dbReference>
<name>A0A3N4KQI3_9PEZI</name>